<proteinExistence type="predicted"/>
<accession>K1WW55</accession>
<dbReference type="Gene3D" id="3.90.230.10">
    <property type="entry name" value="Creatinase/methionine aminopeptidase superfamily"/>
    <property type="match status" value="1"/>
</dbReference>
<dbReference type="Proteomes" id="UP000006757">
    <property type="component" value="Unassembled WGS sequence"/>
</dbReference>
<dbReference type="eggNOG" id="ENOG502QWQ6">
    <property type="taxonomic scope" value="Eukaryota"/>
</dbReference>
<dbReference type="InParanoid" id="K1WW55"/>
<protein>
    <recommendedName>
        <fullName evidence="1">Peptidase M24 domain-containing protein</fullName>
    </recommendedName>
</protein>
<evidence type="ECO:0000313" key="3">
    <source>
        <dbReference type="Proteomes" id="UP000006757"/>
    </source>
</evidence>
<feature type="domain" description="Peptidase M24" evidence="1">
    <location>
        <begin position="19"/>
        <end position="182"/>
    </location>
</feature>
<dbReference type="OMA" id="KTHWHKR"/>
<keyword evidence="3" id="KW-1185">Reference proteome</keyword>
<organism evidence="2 3">
    <name type="scientific">Trichosporon asahii var. asahii (strain CBS 8904)</name>
    <name type="common">Yeast</name>
    <dbReference type="NCBI Taxonomy" id="1220162"/>
    <lineage>
        <taxon>Eukaryota</taxon>
        <taxon>Fungi</taxon>
        <taxon>Dikarya</taxon>
        <taxon>Basidiomycota</taxon>
        <taxon>Agaricomycotina</taxon>
        <taxon>Tremellomycetes</taxon>
        <taxon>Trichosporonales</taxon>
        <taxon>Trichosporonaceae</taxon>
        <taxon>Trichosporon</taxon>
    </lineage>
</organism>
<comment type="caution">
    <text evidence="2">The sequence shown here is derived from an EMBL/GenBank/DDBJ whole genome shotgun (WGS) entry which is preliminary data.</text>
</comment>
<reference evidence="2 3" key="1">
    <citation type="journal article" date="2012" name="Eukaryot. Cell">
        <title>Genome sequence of the Trichosporon asahii environmental strain CBS 8904.</title>
        <authorList>
            <person name="Yang R.Y."/>
            <person name="Li H.T."/>
            <person name="Zhu H."/>
            <person name="Zhou G.P."/>
            <person name="Wang M."/>
            <person name="Wang L."/>
        </authorList>
    </citation>
    <scope>NUCLEOTIDE SEQUENCE [LARGE SCALE GENOMIC DNA]</scope>
    <source>
        <strain evidence="2 3">CBS 8904</strain>
    </source>
</reference>
<dbReference type="InterPro" id="IPR050659">
    <property type="entry name" value="Peptidase_M24B"/>
</dbReference>
<dbReference type="HOGENOM" id="CLU_072757_0_0_1"/>
<gene>
    <name evidence="2" type="ORF">A1Q2_00668</name>
</gene>
<dbReference type="CDD" id="cd01066">
    <property type="entry name" value="APP_MetAP"/>
    <property type="match status" value="1"/>
</dbReference>
<name>K1WW55_TRIAC</name>
<dbReference type="Pfam" id="PF00557">
    <property type="entry name" value="Peptidase_M24"/>
    <property type="match status" value="1"/>
</dbReference>
<dbReference type="InterPro" id="IPR036005">
    <property type="entry name" value="Creatinase/aminopeptidase-like"/>
</dbReference>
<dbReference type="PANTHER" id="PTHR46112">
    <property type="entry name" value="AMINOPEPTIDASE"/>
    <property type="match status" value="1"/>
</dbReference>
<dbReference type="OrthoDB" id="2818246at2759"/>
<dbReference type="AlphaFoldDB" id="K1WW55"/>
<evidence type="ECO:0000259" key="1">
    <source>
        <dbReference type="Pfam" id="PF00557"/>
    </source>
</evidence>
<evidence type="ECO:0000313" key="2">
    <source>
        <dbReference type="EMBL" id="EKD05019.1"/>
    </source>
</evidence>
<dbReference type="EMBL" id="AMBO01000159">
    <property type="protein sequence ID" value="EKD05019.1"/>
    <property type="molecule type" value="Genomic_DNA"/>
</dbReference>
<sequence length="232" mass="26223">MSVAAKSAEEQAAYTKSLMDAEKLAASMFDDIEQLIKPGITDKELSDAIHKLGQEKHGVRSDWHKRIVRSGPNTLAPFEANTPDRTIEADDILIVDLGPVFEQWEADFGRTYVLGNDAAKLHLRDALEPTWKRIKAAYDENPSMTGHELHSICVQEAERQGFVWGAFLGGHTLGQFPHERIPRDKVTLYITEGNHNSMQSIDKKGFSRHWILEVHLRDTANNIQGFYEQLLC</sequence>
<dbReference type="PANTHER" id="PTHR46112:SF2">
    <property type="entry name" value="XAA-PRO AMINOPEPTIDASE P-RELATED"/>
    <property type="match status" value="1"/>
</dbReference>
<dbReference type="SUPFAM" id="SSF55920">
    <property type="entry name" value="Creatinase/aminopeptidase"/>
    <property type="match status" value="1"/>
</dbReference>
<dbReference type="InterPro" id="IPR000994">
    <property type="entry name" value="Pept_M24"/>
</dbReference>